<dbReference type="PROSITE" id="PS51123">
    <property type="entry name" value="OMPA_2"/>
    <property type="match status" value="1"/>
</dbReference>
<evidence type="ECO:0000313" key="8">
    <source>
        <dbReference type="Proteomes" id="UP000271925"/>
    </source>
</evidence>
<keyword evidence="2 4" id="KW-0472">Membrane</keyword>
<keyword evidence="3" id="KW-0998">Cell outer membrane</keyword>
<protein>
    <submittedName>
        <fullName evidence="7">OmpA family protein</fullName>
    </submittedName>
</protein>
<feature type="signal peptide" evidence="5">
    <location>
        <begin position="1"/>
        <end position="18"/>
    </location>
</feature>
<evidence type="ECO:0000256" key="2">
    <source>
        <dbReference type="ARBA" id="ARBA00023136"/>
    </source>
</evidence>
<dbReference type="InterPro" id="IPR006665">
    <property type="entry name" value="OmpA-like"/>
</dbReference>
<dbReference type="GO" id="GO:0009279">
    <property type="term" value="C:cell outer membrane"/>
    <property type="evidence" value="ECO:0007669"/>
    <property type="project" value="UniProtKB-SubCell"/>
</dbReference>
<accession>A0A3P1BMY2</accession>
<dbReference type="Gene3D" id="3.30.1330.60">
    <property type="entry name" value="OmpA-like domain"/>
    <property type="match status" value="1"/>
</dbReference>
<evidence type="ECO:0000256" key="3">
    <source>
        <dbReference type="ARBA" id="ARBA00023237"/>
    </source>
</evidence>
<dbReference type="CDD" id="cd07185">
    <property type="entry name" value="OmpA_C-like"/>
    <property type="match status" value="1"/>
</dbReference>
<dbReference type="InterPro" id="IPR006664">
    <property type="entry name" value="OMP_bac"/>
</dbReference>
<dbReference type="EMBL" id="RQJO01000009">
    <property type="protein sequence ID" value="RRB02422.1"/>
    <property type="molecule type" value="Genomic_DNA"/>
</dbReference>
<proteinExistence type="predicted"/>
<dbReference type="PANTHER" id="PTHR30329:SF21">
    <property type="entry name" value="LIPOPROTEIN YIAD-RELATED"/>
    <property type="match status" value="1"/>
</dbReference>
<evidence type="ECO:0000256" key="1">
    <source>
        <dbReference type="ARBA" id="ARBA00004442"/>
    </source>
</evidence>
<name>A0A3P1BMY2_9BACT</name>
<feature type="chain" id="PRO_5018292466" evidence="5">
    <location>
        <begin position="19"/>
        <end position="336"/>
    </location>
</feature>
<dbReference type="InterPro" id="IPR050330">
    <property type="entry name" value="Bact_OuterMem_StrucFunc"/>
</dbReference>
<dbReference type="PRINTS" id="PR01021">
    <property type="entry name" value="OMPADOMAIN"/>
</dbReference>
<dbReference type="AlphaFoldDB" id="A0A3P1BMY2"/>
<evidence type="ECO:0000256" key="4">
    <source>
        <dbReference type="PROSITE-ProRule" id="PRU00473"/>
    </source>
</evidence>
<evidence type="ECO:0000259" key="6">
    <source>
        <dbReference type="PROSITE" id="PS51123"/>
    </source>
</evidence>
<reference evidence="7 8" key="1">
    <citation type="submission" date="2018-11" db="EMBL/GenBank/DDBJ databases">
        <authorList>
            <person name="Zhou Z."/>
            <person name="Wang G."/>
        </authorList>
    </citation>
    <scope>NUCLEOTIDE SEQUENCE [LARGE SCALE GENOMIC DNA]</scope>
    <source>
        <strain evidence="7 8">KCTC52004</strain>
    </source>
</reference>
<dbReference type="OrthoDB" id="9800869at2"/>
<evidence type="ECO:0000256" key="5">
    <source>
        <dbReference type="SAM" id="SignalP"/>
    </source>
</evidence>
<evidence type="ECO:0000313" key="7">
    <source>
        <dbReference type="EMBL" id="RRB02422.1"/>
    </source>
</evidence>
<dbReference type="SUPFAM" id="SSF103088">
    <property type="entry name" value="OmpA-like"/>
    <property type="match status" value="1"/>
</dbReference>
<comment type="subcellular location">
    <subcellularLocation>
        <location evidence="1">Cell outer membrane</location>
    </subcellularLocation>
</comment>
<dbReference type="Pfam" id="PF00691">
    <property type="entry name" value="OmpA"/>
    <property type="match status" value="1"/>
</dbReference>
<keyword evidence="5" id="KW-0732">Signal</keyword>
<feature type="domain" description="OmpA-like" evidence="6">
    <location>
        <begin position="224"/>
        <end position="336"/>
    </location>
</feature>
<dbReference type="InterPro" id="IPR036737">
    <property type="entry name" value="OmpA-like_sf"/>
</dbReference>
<keyword evidence="8" id="KW-1185">Reference proteome</keyword>
<comment type="caution">
    <text evidence="7">The sequence shown here is derived from an EMBL/GenBank/DDBJ whole genome shotgun (WGS) entry which is preliminary data.</text>
</comment>
<organism evidence="7 8">
    <name type="scientific">Larkinella rosea</name>
    <dbReference type="NCBI Taxonomy" id="2025312"/>
    <lineage>
        <taxon>Bacteria</taxon>
        <taxon>Pseudomonadati</taxon>
        <taxon>Bacteroidota</taxon>
        <taxon>Cytophagia</taxon>
        <taxon>Cytophagales</taxon>
        <taxon>Spirosomataceae</taxon>
        <taxon>Larkinella</taxon>
    </lineage>
</organism>
<dbReference type="Proteomes" id="UP000271925">
    <property type="component" value="Unassembled WGS sequence"/>
</dbReference>
<sequence>MRSLSLLFLAFFSFTSFGQTIDRSYDKYDFVAGEKTLFEDNLTYKTGEKPLGKWGMSGKASIIDFEGQKCISIDEYYTKLTPMLFGGKKIPDSLTIEYDTWLDAGYDGNPGIEILLLHDDSQVLITPNKHALSVYYPNDGHDTKDNPAEYFGEDKFYNRWVHVSIAQFKKHLVVYLDQYKMIDIADCRLQPNSVMITGNKSGKMNILLKNFRIGTAIPKKIAFVGGKFITHAIKFDVNKYELKPESITVIREIVTYLKANPADKLEIGGHTDSDGTPDYNLKLSQSRADAVLNQLAAMGIDKNRLVAKGYGQTKPIDPKLTPEAKAVNRRVEFTKL</sequence>
<dbReference type="PANTHER" id="PTHR30329">
    <property type="entry name" value="STATOR ELEMENT OF FLAGELLAR MOTOR COMPLEX"/>
    <property type="match status" value="1"/>
</dbReference>
<gene>
    <name evidence="7" type="ORF">EHT25_18325</name>
</gene>
<dbReference type="RefSeq" id="WP_124876585.1">
    <property type="nucleotide sequence ID" value="NZ_RQJO01000009.1"/>
</dbReference>